<name>A0AAU9CF63_9BACT</name>
<gene>
    <name evidence="1" type="ORF">FUAX_09950</name>
</gene>
<dbReference type="RefSeq" id="WP_338393815.1">
    <property type="nucleotide sequence ID" value="NZ_AP025314.1"/>
</dbReference>
<dbReference type="EMBL" id="AP025314">
    <property type="protein sequence ID" value="BDD08563.1"/>
    <property type="molecule type" value="Genomic_DNA"/>
</dbReference>
<reference evidence="1 2" key="1">
    <citation type="submission" date="2021-12" db="EMBL/GenBank/DDBJ databases">
        <title>Genome sequencing of bacteria with rrn-lacking chromosome and rrn-plasmid.</title>
        <authorList>
            <person name="Anda M."/>
            <person name="Iwasaki W."/>
        </authorList>
    </citation>
    <scope>NUCLEOTIDE SEQUENCE [LARGE SCALE GENOMIC DNA]</scope>
    <source>
        <strain evidence="1 2">DSM 100852</strain>
    </source>
</reference>
<organism evidence="1 2">
    <name type="scientific">Fulvitalea axinellae</name>
    <dbReference type="NCBI Taxonomy" id="1182444"/>
    <lineage>
        <taxon>Bacteria</taxon>
        <taxon>Pseudomonadati</taxon>
        <taxon>Bacteroidota</taxon>
        <taxon>Cytophagia</taxon>
        <taxon>Cytophagales</taxon>
        <taxon>Persicobacteraceae</taxon>
        <taxon>Fulvitalea</taxon>
    </lineage>
</organism>
<dbReference type="KEGG" id="fax:FUAX_09950"/>
<accession>A0AAU9CF63</accession>
<dbReference type="AlphaFoldDB" id="A0AAU9CF63"/>
<evidence type="ECO:0000313" key="2">
    <source>
        <dbReference type="Proteomes" id="UP001348817"/>
    </source>
</evidence>
<sequence>MHKELKNILDRRLPNLTEQKKKFLNATISRWEKEAKQIDAHAVRDCARFFHDLHHRKIIEDAAMWINANLNKLKFRKAVNSVKQLSLWKNQ</sequence>
<protein>
    <submittedName>
        <fullName evidence="1">Uncharacterized protein</fullName>
    </submittedName>
</protein>
<dbReference type="Proteomes" id="UP001348817">
    <property type="component" value="Chromosome"/>
</dbReference>
<proteinExistence type="predicted"/>
<evidence type="ECO:0000313" key="1">
    <source>
        <dbReference type="EMBL" id="BDD08563.1"/>
    </source>
</evidence>
<keyword evidence="2" id="KW-1185">Reference proteome</keyword>